<proteinExistence type="predicted"/>
<dbReference type="GeneID" id="54480346"/>
<dbReference type="Proteomes" id="UP000799437">
    <property type="component" value="Unassembled WGS sequence"/>
</dbReference>
<sequence length="148" mass="16404">MATYTLSIVVYGAGDDPKNRSHWSLVFHSAGADRGNLLQVSLIDRDRLWYQFDQRDDVTILSQSAEGRFQIATIPANRYAQASKVICNEPPPRNGKDRCQDWTLNCIVGLEADELIPDGTSAWVDGLVGKSATELAQALGGRWIANRR</sequence>
<evidence type="ECO:0000313" key="1">
    <source>
        <dbReference type="EMBL" id="KAF2754645.1"/>
    </source>
</evidence>
<organism evidence="1 2">
    <name type="scientific">Pseudovirgaria hyperparasitica</name>
    <dbReference type="NCBI Taxonomy" id="470096"/>
    <lineage>
        <taxon>Eukaryota</taxon>
        <taxon>Fungi</taxon>
        <taxon>Dikarya</taxon>
        <taxon>Ascomycota</taxon>
        <taxon>Pezizomycotina</taxon>
        <taxon>Dothideomycetes</taxon>
        <taxon>Dothideomycetes incertae sedis</taxon>
        <taxon>Acrospermales</taxon>
        <taxon>Acrospermaceae</taxon>
        <taxon>Pseudovirgaria</taxon>
    </lineage>
</organism>
<dbReference type="EMBL" id="ML996580">
    <property type="protein sequence ID" value="KAF2754645.1"/>
    <property type="molecule type" value="Genomic_DNA"/>
</dbReference>
<dbReference type="RefSeq" id="XP_033597096.1">
    <property type="nucleotide sequence ID" value="XM_033739292.1"/>
</dbReference>
<reference evidence="1" key="1">
    <citation type="journal article" date="2020" name="Stud. Mycol.">
        <title>101 Dothideomycetes genomes: a test case for predicting lifestyles and emergence of pathogens.</title>
        <authorList>
            <person name="Haridas S."/>
            <person name="Albert R."/>
            <person name="Binder M."/>
            <person name="Bloem J."/>
            <person name="Labutti K."/>
            <person name="Salamov A."/>
            <person name="Andreopoulos B."/>
            <person name="Baker S."/>
            <person name="Barry K."/>
            <person name="Bills G."/>
            <person name="Bluhm B."/>
            <person name="Cannon C."/>
            <person name="Castanera R."/>
            <person name="Culley D."/>
            <person name="Daum C."/>
            <person name="Ezra D."/>
            <person name="Gonzalez J."/>
            <person name="Henrissat B."/>
            <person name="Kuo A."/>
            <person name="Liang C."/>
            <person name="Lipzen A."/>
            <person name="Lutzoni F."/>
            <person name="Magnuson J."/>
            <person name="Mondo S."/>
            <person name="Nolan M."/>
            <person name="Ohm R."/>
            <person name="Pangilinan J."/>
            <person name="Park H.-J."/>
            <person name="Ramirez L."/>
            <person name="Alfaro M."/>
            <person name="Sun H."/>
            <person name="Tritt A."/>
            <person name="Yoshinaga Y."/>
            <person name="Zwiers L.-H."/>
            <person name="Turgeon B."/>
            <person name="Goodwin S."/>
            <person name="Spatafora J."/>
            <person name="Crous P."/>
            <person name="Grigoriev I."/>
        </authorList>
    </citation>
    <scope>NUCLEOTIDE SEQUENCE</scope>
    <source>
        <strain evidence="1">CBS 121739</strain>
    </source>
</reference>
<dbReference type="OrthoDB" id="5271495at2759"/>
<accession>A0A6A6VWV4</accession>
<gene>
    <name evidence="1" type="ORF">EJ05DRAFT_147311</name>
</gene>
<evidence type="ECO:0000313" key="2">
    <source>
        <dbReference type="Proteomes" id="UP000799437"/>
    </source>
</evidence>
<dbReference type="InterPro" id="IPR046670">
    <property type="entry name" value="DUF6540"/>
</dbReference>
<keyword evidence="2" id="KW-1185">Reference proteome</keyword>
<protein>
    <submittedName>
        <fullName evidence="1">Uncharacterized protein</fullName>
    </submittedName>
</protein>
<dbReference type="AlphaFoldDB" id="A0A6A6VWV4"/>
<dbReference type="Pfam" id="PF20174">
    <property type="entry name" value="DUF6540"/>
    <property type="match status" value="1"/>
</dbReference>
<name>A0A6A6VWV4_9PEZI</name>